<evidence type="ECO:0000256" key="1">
    <source>
        <dbReference type="SAM" id="Phobius"/>
    </source>
</evidence>
<evidence type="ECO:0000313" key="2">
    <source>
        <dbReference type="EMBL" id="KCW59376.1"/>
    </source>
</evidence>
<proteinExistence type="predicted"/>
<dbReference type="Gramene" id="KCW59376">
    <property type="protein sequence ID" value="KCW59376"/>
    <property type="gene ID" value="EUGRSUZ_H02079"/>
</dbReference>
<protein>
    <submittedName>
        <fullName evidence="2">Uncharacterized protein</fullName>
    </submittedName>
</protein>
<keyword evidence="1" id="KW-0472">Membrane</keyword>
<gene>
    <name evidence="2" type="ORF">EUGRSUZ_H02079</name>
</gene>
<reference evidence="2" key="1">
    <citation type="submission" date="2013-07" db="EMBL/GenBank/DDBJ databases">
        <title>The genome of Eucalyptus grandis.</title>
        <authorList>
            <person name="Schmutz J."/>
            <person name="Hayes R."/>
            <person name="Myburg A."/>
            <person name="Tuskan G."/>
            <person name="Grattapaglia D."/>
            <person name="Rokhsar D.S."/>
        </authorList>
    </citation>
    <scope>NUCLEOTIDE SEQUENCE</scope>
    <source>
        <tissue evidence="2">Leaf extractions</tissue>
    </source>
</reference>
<keyword evidence="1" id="KW-1133">Transmembrane helix</keyword>
<organism evidence="2">
    <name type="scientific">Eucalyptus grandis</name>
    <name type="common">Flooded gum</name>
    <dbReference type="NCBI Taxonomy" id="71139"/>
    <lineage>
        <taxon>Eukaryota</taxon>
        <taxon>Viridiplantae</taxon>
        <taxon>Streptophyta</taxon>
        <taxon>Embryophyta</taxon>
        <taxon>Tracheophyta</taxon>
        <taxon>Spermatophyta</taxon>
        <taxon>Magnoliopsida</taxon>
        <taxon>eudicotyledons</taxon>
        <taxon>Gunneridae</taxon>
        <taxon>Pentapetalae</taxon>
        <taxon>rosids</taxon>
        <taxon>malvids</taxon>
        <taxon>Myrtales</taxon>
        <taxon>Myrtaceae</taxon>
        <taxon>Myrtoideae</taxon>
        <taxon>Eucalypteae</taxon>
        <taxon>Eucalyptus</taxon>
    </lineage>
</organism>
<dbReference type="EMBL" id="KK198760">
    <property type="protein sequence ID" value="KCW59376.1"/>
    <property type="molecule type" value="Genomic_DNA"/>
</dbReference>
<accession>A0A059B0G7</accession>
<name>A0A059B0G7_EUCGR</name>
<sequence>MNDVSVFFFFLFLFFFFFGFWKSRLGLSLSLHATVTALSKVNLASRGARIILLKLELRWNSSFARFCFSMFDSYGLAGGWC</sequence>
<feature type="transmembrane region" description="Helical" evidence="1">
    <location>
        <begin position="6"/>
        <end position="21"/>
    </location>
</feature>
<dbReference type="AlphaFoldDB" id="A0A059B0G7"/>
<keyword evidence="1" id="KW-0812">Transmembrane</keyword>
<dbReference type="InParanoid" id="A0A059B0G7"/>